<keyword evidence="6" id="KW-1185">Reference proteome</keyword>
<dbReference type="GO" id="GO:0003677">
    <property type="term" value="F:DNA binding"/>
    <property type="evidence" value="ECO:0007669"/>
    <property type="project" value="UniProtKB-KW"/>
</dbReference>
<dbReference type="EMBL" id="QASO01000082">
    <property type="protein sequence ID" value="PTU78493.1"/>
    <property type="molecule type" value="Genomic_DNA"/>
</dbReference>
<keyword evidence="3" id="KW-0238">DNA-binding</keyword>
<accession>A0A2T5PL75</accession>
<evidence type="ECO:0000259" key="4">
    <source>
        <dbReference type="Pfam" id="PF01420"/>
    </source>
</evidence>
<evidence type="ECO:0000256" key="2">
    <source>
        <dbReference type="ARBA" id="ARBA00022747"/>
    </source>
</evidence>
<gene>
    <name evidence="5" type="ORF">DBO86_13715</name>
</gene>
<dbReference type="InterPro" id="IPR051212">
    <property type="entry name" value="Type-I_RE_S_subunit"/>
</dbReference>
<dbReference type="GO" id="GO:0009307">
    <property type="term" value="P:DNA restriction-modification system"/>
    <property type="evidence" value="ECO:0007669"/>
    <property type="project" value="UniProtKB-KW"/>
</dbReference>
<sequence length="205" mass="22858">MSEKSTLGDILIGIETGKSFQTSEIPARPDQLGVLKVSAVSWSEFLPSEAKALKGEYKPAESHKVKRDDLLISRANTRELVGAVVLVEDDYPMRLLSDKTLRLIVDETKASKEYLLFALRTNQAREHIEHYATGTSDSMRNISQDVIKAIPLRLPPLPEQHQIAYRLKAQLAEVENARKAAVMQLAEIERLPQKLLAQAFNAQGA</sequence>
<proteinExistence type="inferred from homology"/>
<evidence type="ECO:0000313" key="6">
    <source>
        <dbReference type="Proteomes" id="UP000244052"/>
    </source>
</evidence>
<organism evidence="5 6">
    <name type="scientific">Ectopseudomonas oleovorans</name>
    <name type="common">Pseudomonas oleovorans</name>
    <dbReference type="NCBI Taxonomy" id="301"/>
    <lineage>
        <taxon>Bacteria</taxon>
        <taxon>Pseudomonadati</taxon>
        <taxon>Pseudomonadota</taxon>
        <taxon>Gammaproteobacteria</taxon>
        <taxon>Pseudomonadales</taxon>
        <taxon>Pseudomonadaceae</taxon>
        <taxon>Ectopseudomonas</taxon>
    </lineage>
</organism>
<dbReference type="RefSeq" id="WP_108233935.1">
    <property type="nucleotide sequence ID" value="NZ_QASO01000082.1"/>
</dbReference>
<comment type="caution">
    <text evidence="5">The sequence shown here is derived from an EMBL/GenBank/DDBJ whole genome shotgun (WGS) entry which is preliminary data.</text>
</comment>
<keyword evidence="2" id="KW-0680">Restriction system</keyword>
<evidence type="ECO:0000256" key="1">
    <source>
        <dbReference type="ARBA" id="ARBA00010923"/>
    </source>
</evidence>
<reference evidence="5 6" key="1">
    <citation type="submission" date="2018-04" db="EMBL/GenBank/DDBJ databases">
        <title>Pseudomonas sp. nov., isolated from mangrove soil.</title>
        <authorList>
            <person name="Chen C."/>
        </authorList>
    </citation>
    <scope>NUCLEOTIDE SEQUENCE [LARGE SCALE GENOMIC DNA]</scope>
    <source>
        <strain evidence="5 6">JCM 14246</strain>
    </source>
</reference>
<evidence type="ECO:0000256" key="3">
    <source>
        <dbReference type="ARBA" id="ARBA00023125"/>
    </source>
</evidence>
<dbReference type="SUPFAM" id="SSF116734">
    <property type="entry name" value="DNA methylase specificity domain"/>
    <property type="match status" value="1"/>
</dbReference>
<dbReference type="PANTHER" id="PTHR43140:SF1">
    <property type="entry name" value="TYPE I RESTRICTION ENZYME ECOKI SPECIFICITY SUBUNIT"/>
    <property type="match status" value="1"/>
</dbReference>
<dbReference type="InterPro" id="IPR044946">
    <property type="entry name" value="Restrct_endonuc_typeI_TRD_sf"/>
</dbReference>
<dbReference type="InterPro" id="IPR000055">
    <property type="entry name" value="Restrct_endonuc_typeI_TRD"/>
</dbReference>
<dbReference type="PANTHER" id="PTHR43140">
    <property type="entry name" value="TYPE-1 RESTRICTION ENZYME ECOKI SPECIFICITY PROTEIN"/>
    <property type="match status" value="1"/>
</dbReference>
<comment type="similarity">
    <text evidence="1">Belongs to the type-I restriction system S methylase family.</text>
</comment>
<dbReference type="AlphaFoldDB" id="A0A2T5PL75"/>
<dbReference type="CDD" id="cd17261">
    <property type="entry name" value="RMtype1_S_EcoKI-TRD2-CR2_like"/>
    <property type="match status" value="1"/>
</dbReference>
<dbReference type="Pfam" id="PF01420">
    <property type="entry name" value="Methylase_S"/>
    <property type="match status" value="1"/>
</dbReference>
<dbReference type="Gene3D" id="3.90.220.20">
    <property type="entry name" value="DNA methylase specificity domains"/>
    <property type="match status" value="1"/>
</dbReference>
<feature type="domain" description="Type I restriction modification DNA specificity" evidence="4">
    <location>
        <begin position="4"/>
        <end position="182"/>
    </location>
</feature>
<protein>
    <recommendedName>
        <fullName evidence="4">Type I restriction modification DNA specificity domain-containing protein</fullName>
    </recommendedName>
</protein>
<name>A0A2T5PL75_ECTOL</name>
<evidence type="ECO:0000313" key="5">
    <source>
        <dbReference type="EMBL" id="PTU78493.1"/>
    </source>
</evidence>
<dbReference type="Proteomes" id="UP000244052">
    <property type="component" value="Unassembled WGS sequence"/>
</dbReference>